<keyword evidence="3" id="KW-0731">Sigma factor</keyword>
<dbReference type="Gene3D" id="1.10.10.10">
    <property type="entry name" value="Winged helix-like DNA-binding domain superfamily/Winged helix DNA-binding domain"/>
    <property type="match status" value="1"/>
</dbReference>
<dbReference type="InterPro" id="IPR039425">
    <property type="entry name" value="RNA_pol_sigma-70-like"/>
</dbReference>
<evidence type="ECO:0000313" key="7">
    <source>
        <dbReference type="EMBL" id="HIT38517.1"/>
    </source>
</evidence>
<dbReference type="PANTHER" id="PTHR43133:SF46">
    <property type="entry name" value="RNA POLYMERASE SIGMA-70 FACTOR ECF SUBFAMILY"/>
    <property type="match status" value="1"/>
</dbReference>
<dbReference type="Proteomes" id="UP000886722">
    <property type="component" value="Unassembled WGS sequence"/>
</dbReference>
<evidence type="ECO:0000259" key="6">
    <source>
        <dbReference type="Pfam" id="PF08281"/>
    </source>
</evidence>
<dbReference type="Gene3D" id="1.10.1740.10">
    <property type="match status" value="1"/>
</dbReference>
<protein>
    <submittedName>
        <fullName evidence="7">Sigma-70 family RNA polymerase sigma factor</fullName>
    </submittedName>
</protein>
<proteinExistence type="inferred from homology"/>
<dbReference type="NCBIfam" id="TIGR02937">
    <property type="entry name" value="sigma70-ECF"/>
    <property type="match status" value="1"/>
</dbReference>
<dbReference type="InterPro" id="IPR013249">
    <property type="entry name" value="RNA_pol_sigma70_r4_t2"/>
</dbReference>
<evidence type="ECO:0000259" key="5">
    <source>
        <dbReference type="Pfam" id="PF04542"/>
    </source>
</evidence>
<evidence type="ECO:0000313" key="8">
    <source>
        <dbReference type="Proteomes" id="UP000886722"/>
    </source>
</evidence>
<dbReference type="Pfam" id="PF04542">
    <property type="entry name" value="Sigma70_r2"/>
    <property type="match status" value="1"/>
</dbReference>
<dbReference type="PANTHER" id="PTHR43133">
    <property type="entry name" value="RNA POLYMERASE ECF-TYPE SIGMA FACTO"/>
    <property type="match status" value="1"/>
</dbReference>
<dbReference type="SUPFAM" id="SSF88659">
    <property type="entry name" value="Sigma3 and sigma4 domains of RNA polymerase sigma factors"/>
    <property type="match status" value="1"/>
</dbReference>
<evidence type="ECO:0000256" key="1">
    <source>
        <dbReference type="ARBA" id="ARBA00010641"/>
    </source>
</evidence>
<dbReference type="GO" id="GO:0006352">
    <property type="term" value="P:DNA-templated transcription initiation"/>
    <property type="evidence" value="ECO:0007669"/>
    <property type="project" value="InterPro"/>
</dbReference>
<keyword evidence="4" id="KW-0804">Transcription</keyword>
<feature type="domain" description="RNA polymerase sigma factor 70 region 4 type 2" evidence="6">
    <location>
        <begin position="115"/>
        <end position="167"/>
    </location>
</feature>
<name>A0A9D1KDM3_9BACT</name>
<keyword evidence="2" id="KW-0805">Transcription regulation</keyword>
<accession>A0A9D1KDM3</accession>
<reference evidence="7" key="1">
    <citation type="submission" date="2020-10" db="EMBL/GenBank/DDBJ databases">
        <authorList>
            <person name="Gilroy R."/>
        </authorList>
    </citation>
    <scope>NUCLEOTIDE SEQUENCE</scope>
    <source>
        <strain evidence="7">21143</strain>
    </source>
</reference>
<dbReference type="CDD" id="cd06171">
    <property type="entry name" value="Sigma70_r4"/>
    <property type="match status" value="1"/>
</dbReference>
<dbReference type="SUPFAM" id="SSF88946">
    <property type="entry name" value="Sigma2 domain of RNA polymerase sigma factors"/>
    <property type="match status" value="1"/>
</dbReference>
<evidence type="ECO:0000256" key="2">
    <source>
        <dbReference type="ARBA" id="ARBA00023015"/>
    </source>
</evidence>
<evidence type="ECO:0000256" key="3">
    <source>
        <dbReference type="ARBA" id="ARBA00023082"/>
    </source>
</evidence>
<reference evidence="7" key="2">
    <citation type="journal article" date="2021" name="PeerJ">
        <title>Extensive microbial diversity within the chicken gut microbiome revealed by metagenomics and culture.</title>
        <authorList>
            <person name="Gilroy R."/>
            <person name="Ravi A."/>
            <person name="Getino M."/>
            <person name="Pursley I."/>
            <person name="Horton D.L."/>
            <person name="Alikhan N.F."/>
            <person name="Baker D."/>
            <person name="Gharbi K."/>
            <person name="Hall N."/>
            <person name="Watson M."/>
            <person name="Adriaenssens E.M."/>
            <person name="Foster-Nyarko E."/>
            <person name="Jarju S."/>
            <person name="Secka A."/>
            <person name="Antonio M."/>
            <person name="Oren A."/>
            <person name="Chaudhuri R.R."/>
            <person name="La Ragione R."/>
            <person name="Hildebrand F."/>
            <person name="Pallen M.J."/>
        </authorList>
    </citation>
    <scope>NUCLEOTIDE SEQUENCE</scope>
    <source>
        <strain evidence="7">21143</strain>
    </source>
</reference>
<evidence type="ECO:0000256" key="4">
    <source>
        <dbReference type="ARBA" id="ARBA00023163"/>
    </source>
</evidence>
<comment type="similarity">
    <text evidence="1">Belongs to the sigma-70 factor family. ECF subfamily.</text>
</comment>
<comment type="caution">
    <text evidence="7">The sequence shown here is derived from an EMBL/GenBank/DDBJ whole genome shotgun (WGS) entry which is preliminary data.</text>
</comment>
<dbReference type="InterPro" id="IPR036388">
    <property type="entry name" value="WH-like_DNA-bd_sf"/>
</dbReference>
<organism evidence="7 8">
    <name type="scientific">Candidatus Caccoplasma intestinavium</name>
    <dbReference type="NCBI Taxonomy" id="2840716"/>
    <lineage>
        <taxon>Bacteria</taxon>
        <taxon>Pseudomonadati</taxon>
        <taxon>Bacteroidota</taxon>
        <taxon>Bacteroidia</taxon>
        <taxon>Bacteroidales</taxon>
        <taxon>Bacteroidaceae</taxon>
        <taxon>Bacteroidaceae incertae sedis</taxon>
        <taxon>Candidatus Caccoplasma</taxon>
    </lineage>
</organism>
<dbReference type="InterPro" id="IPR014284">
    <property type="entry name" value="RNA_pol_sigma-70_dom"/>
</dbReference>
<dbReference type="InterPro" id="IPR007627">
    <property type="entry name" value="RNA_pol_sigma70_r2"/>
</dbReference>
<sequence length="174" mass="20319">MTEKELIDNCRKNNPIAQRALYDKYARKMMAVCLRYGRDYDTAQDLMQEGFIKVFTAIDSYTGNGSFEGWIRRIFINTALEYLRRNDILRETVDIDDSEPMQEIDYSTVEQMSADELMELVAELPTGFRTVFNLFVVEGYNHKEIGEMLGITESTSRSQLTRAKKWLQKRISEL</sequence>
<dbReference type="Pfam" id="PF08281">
    <property type="entry name" value="Sigma70_r4_2"/>
    <property type="match status" value="1"/>
</dbReference>
<dbReference type="GO" id="GO:0016987">
    <property type="term" value="F:sigma factor activity"/>
    <property type="evidence" value="ECO:0007669"/>
    <property type="project" value="UniProtKB-KW"/>
</dbReference>
<gene>
    <name evidence="7" type="ORF">IAD06_00545</name>
</gene>
<dbReference type="AlphaFoldDB" id="A0A9D1KDM3"/>
<dbReference type="InterPro" id="IPR013325">
    <property type="entry name" value="RNA_pol_sigma_r2"/>
</dbReference>
<dbReference type="GO" id="GO:0003677">
    <property type="term" value="F:DNA binding"/>
    <property type="evidence" value="ECO:0007669"/>
    <property type="project" value="InterPro"/>
</dbReference>
<dbReference type="EMBL" id="DVKT01000003">
    <property type="protein sequence ID" value="HIT38517.1"/>
    <property type="molecule type" value="Genomic_DNA"/>
</dbReference>
<feature type="domain" description="RNA polymerase sigma-70 region 2" evidence="5">
    <location>
        <begin position="21"/>
        <end position="87"/>
    </location>
</feature>
<dbReference type="InterPro" id="IPR013324">
    <property type="entry name" value="RNA_pol_sigma_r3/r4-like"/>
</dbReference>